<feature type="transmembrane region" description="Helical" evidence="6">
    <location>
        <begin position="298"/>
        <end position="321"/>
    </location>
</feature>
<comment type="subcellular location">
    <subcellularLocation>
        <location evidence="1">Cell membrane</location>
        <topology evidence="1">Multi-pass membrane protein</topology>
    </subcellularLocation>
</comment>
<evidence type="ECO:0000256" key="5">
    <source>
        <dbReference type="ARBA" id="ARBA00023136"/>
    </source>
</evidence>
<dbReference type="EMBL" id="JAVDWE010000003">
    <property type="protein sequence ID" value="MDR7093860.1"/>
    <property type="molecule type" value="Genomic_DNA"/>
</dbReference>
<evidence type="ECO:0000256" key="6">
    <source>
        <dbReference type="SAM" id="Phobius"/>
    </source>
</evidence>
<feature type="transmembrane region" description="Helical" evidence="6">
    <location>
        <begin position="149"/>
        <end position="172"/>
    </location>
</feature>
<proteinExistence type="predicted"/>
<keyword evidence="3 6" id="KW-0812">Transmembrane</keyword>
<evidence type="ECO:0000256" key="4">
    <source>
        <dbReference type="ARBA" id="ARBA00022989"/>
    </source>
</evidence>
<organism evidence="7 8">
    <name type="scientific">Hydrogenophaga laconesensis</name>
    <dbReference type="NCBI Taxonomy" id="1805971"/>
    <lineage>
        <taxon>Bacteria</taxon>
        <taxon>Pseudomonadati</taxon>
        <taxon>Pseudomonadota</taxon>
        <taxon>Betaproteobacteria</taxon>
        <taxon>Burkholderiales</taxon>
        <taxon>Comamonadaceae</taxon>
        <taxon>Hydrogenophaga</taxon>
    </lineage>
</organism>
<feature type="transmembrane region" description="Helical" evidence="6">
    <location>
        <begin position="184"/>
        <end position="208"/>
    </location>
</feature>
<dbReference type="Proteomes" id="UP001265550">
    <property type="component" value="Unassembled WGS sequence"/>
</dbReference>
<evidence type="ECO:0000256" key="1">
    <source>
        <dbReference type="ARBA" id="ARBA00004651"/>
    </source>
</evidence>
<protein>
    <submittedName>
        <fullName evidence="7">Uncharacterized membrane protein YbhN (UPF0104 family)</fullName>
    </submittedName>
</protein>
<dbReference type="RefSeq" id="WP_204732276.1">
    <property type="nucleotide sequence ID" value="NZ_JAVDWE010000003.1"/>
</dbReference>
<feature type="transmembrane region" description="Helical" evidence="6">
    <location>
        <begin position="106"/>
        <end position="129"/>
    </location>
</feature>
<gene>
    <name evidence="7" type="ORF">J2X09_001592</name>
</gene>
<evidence type="ECO:0000313" key="7">
    <source>
        <dbReference type="EMBL" id="MDR7093860.1"/>
    </source>
</evidence>
<keyword evidence="5 6" id="KW-0472">Membrane</keyword>
<evidence type="ECO:0000256" key="3">
    <source>
        <dbReference type="ARBA" id="ARBA00022692"/>
    </source>
</evidence>
<evidence type="ECO:0000256" key="2">
    <source>
        <dbReference type="ARBA" id="ARBA00022475"/>
    </source>
</evidence>
<sequence>MSAASSRSRAAARGTQGAGNTLGPLARNAWTWTRRIAPWALAALVLALVAQQARSVDWPQVWTSLQKMSPERLALAAGIAAVSYVVYAGFDLVGRHLTRHGLSVQLTLVTAAISYAFNLNFGALVGGFAMRLRLYTRWGVSGATVAKVIAMSMTTNWLGYFWVSGVVLMGAPPKLPGEWAMSDVLLRMIGAAMFALAALYLVLCTWSRRRTLAWRGHELELPDGRLAVVQAMAGGASWMLMGAIVWVLFAGRVDYPVVLGALLMAAVAGVITHVPAGLGVLEAVFVAVLAGTLPTSEVLAVVLAYRAAYYLLPLVLALPAYGWSEAVARRAPAGTRSAR</sequence>
<dbReference type="Pfam" id="PF03706">
    <property type="entry name" value="LPG_synthase_TM"/>
    <property type="match status" value="1"/>
</dbReference>
<evidence type="ECO:0000313" key="8">
    <source>
        <dbReference type="Proteomes" id="UP001265550"/>
    </source>
</evidence>
<feature type="transmembrane region" description="Helical" evidence="6">
    <location>
        <begin position="73"/>
        <end position="94"/>
    </location>
</feature>
<keyword evidence="2" id="KW-1003">Cell membrane</keyword>
<dbReference type="InterPro" id="IPR022791">
    <property type="entry name" value="L-PG_synthase/AglD"/>
</dbReference>
<accession>A0ABU1V923</accession>
<name>A0ABU1V923_9BURK</name>
<comment type="caution">
    <text evidence="7">The sequence shown here is derived from an EMBL/GenBank/DDBJ whole genome shotgun (WGS) entry which is preliminary data.</text>
</comment>
<keyword evidence="8" id="KW-1185">Reference proteome</keyword>
<feature type="transmembrane region" description="Helical" evidence="6">
    <location>
        <begin position="228"/>
        <end position="250"/>
    </location>
</feature>
<reference evidence="7 8" key="1">
    <citation type="submission" date="2023-07" db="EMBL/GenBank/DDBJ databases">
        <title>Sorghum-associated microbial communities from plants grown in Nebraska, USA.</title>
        <authorList>
            <person name="Schachtman D."/>
        </authorList>
    </citation>
    <scope>NUCLEOTIDE SEQUENCE [LARGE SCALE GENOMIC DNA]</scope>
    <source>
        <strain evidence="7 8">BE240</strain>
    </source>
</reference>
<feature type="transmembrane region" description="Helical" evidence="6">
    <location>
        <begin position="257"/>
        <end position="278"/>
    </location>
</feature>
<keyword evidence="4 6" id="KW-1133">Transmembrane helix</keyword>